<reference evidence="1 2" key="1">
    <citation type="journal article" date="2019" name="Commun. Biol.">
        <title>The bagworm genome reveals a unique fibroin gene that provides high tensile strength.</title>
        <authorList>
            <person name="Kono N."/>
            <person name="Nakamura H."/>
            <person name="Ohtoshi R."/>
            <person name="Tomita M."/>
            <person name="Numata K."/>
            <person name="Arakawa K."/>
        </authorList>
    </citation>
    <scope>NUCLEOTIDE SEQUENCE [LARGE SCALE GENOMIC DNA]</scope>
</reference>
<name>A0A4C1SGW5_EUMVA</name>
<dbReference type="AlphaFoldDB" id="A0A4C1SGW5"/>
<accession>A0A4C1SGW5</accession>
<organism evidence="1 2">
    <name type="scientific">Eumeta variegata</name>
    <name type="common">Bagworm moth</name>
    <name type="synonym">Eumeta japonica</name>
    <dbReference type="NCBI Taxonomy" id="151549"/>
    <lineage>
        <taxon>Eukaryota</taxon>
        <taxon>Metazoa</taxon>
        <taxon>Ecdysozoa</taxon>
        <taxon>Arthropoda</taxon>
        <taxon>Hexapoda</taxon>
        <taxon>Insecta</taxon>
        <taxon>Pterygota</taxon>
        <taxon>Neoptera</taxon>
        <taxon>Endopterygota</taxon>
        <taxon>Lepidoptera</taxon>
        <taxon>Glossata</taxon>
        <taxon>Ditrysia</taxon>
        <taxon>Tineoidea</taxon>
        <taxon>Psychidae</taxon>
        <taxon>Oiketicinae</taxon>
        <taxon>Eumeta</taxon>
    </lineage>
</organism>
<protein>
    <submittedName>
        <fullName evidence="1">Uncharacterized protein</fullName>
    </submittedName>
</protein>
<evidence type="ECO:0000313" key="1">
    <source>
        <dbReference type="EMBL" id="GBP00360.1"/>
    </source>
</evidence>
<evidence type="ECO:0000313" key="2">
    <source>
        <dbReference type="Proteomes" id="UP000299102"/>
    </source>
</evidence>
<proteinExistence type="predicted"/>
<comment type="caution">
    <text evidence="1">The sequence shown here is derived from an EMBL/GenBank/DDBJ whole genome shotgun (WGS) entry which is preliminary data.</text>
</comment>
<sequence>MSYEILDAADVIYVNGRQLGELKHGVGSLGKCASRPPPRTRHVLVGGRGVYSMFIMVGTLKRMTMLKWFAFKVYYFDFLWSEWRSERGFRSKEELGLGLTVTLNLEQRCGEGGRKPERNRD</sequence>
<dbReference type="EMBL" id="BGZK01003352">
    <property type="protein sequence ID" value="GBP00360.1"/>
    <property type="molecule type" value="Genomic_DNA"/>
</dbReference>
<keyword evidence="2" id="KW-1185">Reference proteome</keyword>
<gene>
    <name evidence="1" type="ORF">EVAR_61608_1</name>
</gene>
<dbReference type="Proteomes" id="UP000299102">
    <property type="component" value="Unassembled WGS sequence"/>
</dbReference>